<dbReference type="eggNOG" id="KOG1944">
    <property type="taxonomic scope" value="Eukaryota"/>
</dbReference>
<evidence type="ECO:0000256" key="6">
    <source>
        <dbReference type="RuleBase" id="RU363053"/>
    </source>
</evidence>
<evidence type="ECO:0000256" key="1">
    <source>
        <dbReference type="ARBA" id="ARBA00004141"/>
    </source>
</evidence>
<dbReference type="GO" id="GO:0005739">
    <property type="term" value="C:mitochondrion"/>
    <property type="evidence" value="ECO:0007669"/>
    <property type="project" value="EnsemblPlants"/>
</dbReference>
<evidence type="ECO:0000256" key="5">
    <source>
        <dbReference type="ARBA" id="ARBA00023136"/>
    </source>
</evidence>
<dbReference type="AlphaFoldDB" id="A0A0E0FIY0"/>
<evidence type="ECO:0000313" key="7">
    <source>
        <dbReference type="EnsemblPlants" id="ONIVA01G10620.1"/>
    </source>
</evidence>
<dbReference type="HOGENOM" id="CLU_049109_8_0_1"/>
<keyword evidence="8" id="KW-1185">Reference proteome</keyword>
<comment type="similarity">
    <text evidence="2 6">Belongs to the peroxisomal membrane protein PXMP2/4 family.</text>
</comment>
<keyword evidence="5 6" id="KW-0472">Membrane</keyword>
<evidence type="ECO:0000256" key="3">
    <source>
        <dbReference type="ARBA" id="ARBA00022692"/>
    </source>
</evidence>
<comment type="subcellular location">
    <subcellularLocation>
        <location evidence="1">Membrane</location>
        <topology evidence="1">Multi-pass membrane protein</topology>
    </subcellularLocation>
</comment>
<protein>
    <submittedName>
        <fullName evidence="7">Uncharacterized protein</fullName>
    </submittedName>
</protein>
<dbReference type="Pfam" id="PF04117">
    <property type="entry name" value="Mpv17_PMP22"/>
    <property type="match status" value="1"/>
</dbReference>
<evidence type="ECO:0000256" key="4">
    <source>
        <dbReference type="ARBA" id="ARBA00022989"/>
    </source>
</evidence>
<feature type="transmembrane region" description="Helical" evidence="6">
    <location>
        <begin position="115"/>
        <end position="134"/>
    </location>
</feature>
<dbReference type="EnsemblPlants" id="ONIVA01G10620.1">
    <property type="protein sequence ID" value="ONIVA01G10620.1"/>
    <property type="gene ID" value="ONIVA01G10620"/>
</dbReference>
<dbReference type="Proteomes" id="UP000006591">
    <property type="component" value="Chromosome 1"/>
</dbReference>
<reference evidence="7" key="1">
    <citation type="submission" date="2015-04" db="UniProtKB">
        <authorList>
            <consortium name="EnsemblPlants"/>
        </authorList>
    </citation>
    <scope>IDENTIFICATION</scope>
    <source>
        <strain evidence="7">SL10</strain>
    </source>
</reference>
<sequence>MRRLWRWYQQCLATHPVRTQVVSSGILWGLGDIGAQAVTHYSAPGRPRHHQHHAKNPPEVANLLSVQPLGDLRCVDAASLGCCYSRSSSLAGSLEVEDNLAKDKDKEFKIDWKRVGITSSFGFAFVGPVGHYWYEYLDRFILRRYQPKTFKFVASKVAADGLLFGPVDLLLFFSYVGLASGRSVEQVKDDVKRDFIPALVLGGTIWPAVQIANFRFIPVRYQLLYVNLFCLLDSCFLSWIDQQGDAPWKQWFTSFQKIEGQKGKV</sequence>
<evidence type="ECO:0000256" key="2">
    <source>
        <dbReference type="ARBA" id="ARBA00006824"/>
    </source>
</evidence>
<feature type="transmembrane region" description="Helical" evidence="6">
    <location>
        <begin position="154"/>
        <end position="178"/>
    </location>
</feature>
<accession>A0A0E0FIY0</accession>
<organism evidence="7">
    <name type="scientific">Oryza nivara</name>
    <name type="common">Indian wild rice</name>
    <name type="synonym">Oryza sativa f. spontanea</name>
    <dbReference type="NCBI Taxonomy" id="4536"/>
    <lineage>
        <taxon>Eukaryota</taxon>
        <taxon>Viridiplantae</taxon>
        <taxon>Streptophyta</taxon>
        <taxon>Embryophyta</taxon>
        <taxon>Tracheophyta</taxon>
        <taxon>Spermatophyta</taxon>
        <taxon>Magnoliopsida</taxon>
        <taxon>Liliopsida</taxon>
        <taxon>Poales</taxon>
        <taxon>Poaceae</taxon>
        <taxon>BOP clade</taxon>
        <taxon>Oryzoideae</taxon>
        <taxon>Oryzeae</taxon>
        <taxon>Oryzinae</taxon>
        <taxon>Oryza</taxon>
    </lineage>
</organism>
<dbReference type="PANTHER" id="PTHR11266">
    <property type="entry name" value="PEROXISOMAL MEMBRANE PROTEIN 2, PXMP2 MPV17"/>
    <property type="match status" value="1"/>
</dbReference>
<feature type="transmembrane region" description="Helical" evidence="6">
    <location>
        <begin position="223"/>
        <end position="240"/>
    </location>
</feature>
<dbReference type="STRING" id="4536.A0A0E0FIY0"/>
<dbReference type="GO" id="GO:0016020">
    <property type="term" value="C:membrane"/>
    <property type="evidence" value="ECO:0007669"/>
    <property type="project" value="UniProtKB-SubCell"/>
</dbReference>
<dbReference type="OMA" id="TDTNKDA"/>
<keyword evidence="3 6" id="KW-0812">Transmembrane</keyword>
<name>A0A0E0FIY0_ORYNI</name>
<evidence type="ECO:0000313" key="8">
    <source>
        <dbReference type="Proteomes" id="UP000006591"/>
    </source>
</evidence>
<dbReference type="InterPro" id="IPR007248">
    <property type="entry name" value="Mpv17_PMP22"/>
</dbReference>
<dbReference type="PANTHER" id="PTHR11266:SF17">
    <property type="entry name" value="PROTEIN MPV17"/>
    <property type="match status" value="1"/>
</dbReference>
<keyword evidence="4 6" id="KW-1133">Transmembrane helix</keyword>
<reference evidence="7" key="2">
    <citation type="submission" date="2018-04" db="EMBL/GenBank/DDBJ databases">
        <title>OnivRS2 (Oryza nivara Reference Sequence Version 2).</title>
        <authorList>
            <person name="Zhang J."/>
            <person name="Kudrna D."/>
            <person name="Lee S."/>
            <person name="Talag J."/>
            <person name="Rajasekar S."/>
            <person name="Welchert J."/>
            <person name="Hsing Y.-I."/>
            <person name="Wing R.A."/>
        </authorList>
    </citation>
    <scope>NUCLEOTIDE SEQUENCE [LARGE SCALE GENOMIC DNA]</scope>
</reference>
<dbReference type="Gramene" id="ONIVA01G10620.1">
    <property type="protein sequence ID" value="ONIVA01G10620.1"/>
    <property type="gene ID" value="ONIVA01G10620"/>
</dbReference>
<proteinExistence type="inferred from homology"/>